<reference evidence="6 7" key="1">
    <citation type="journal article" date="2019" name="Nat. Med.">
        <title>A library of human gut bacterial isolates paired with longitudinal multiomics data enables mechanistic microbiome research.</title>
        <authorList>
            <person name="Poyet M."/>
            <person name="Groussin M."/>
            <person name="Gibbons S.M."/>
            <person name="Avila-Pacheco J."/>
            <person name="Jiang X."/>
            <person name="Kearney S.M."/>
            <person name="Perrotta A.R."/>
            <person name="Berdy B."/>
            <person name="Zhao S."/>
            <person name="Lieberman T.D."/>
            <person name="Swanson P.K."/>
            <person name="Smith M."/>
            <person name="Roesemann S."/>
            <person name="Alexander J.E."/>
            <person name="Rich S.A."/>
            <person name="Livny J."/>
            <person name="Vlamakis H."/>
            <person name="Clish C."/>
            <person name="Bullock K."/>
            <person name="Deik A."/>
            <person name="Scott J."/>
            <person name="Pierce K.A."/>
            <person name="Xavier R.J."/>
            <person name="Alm E.J."/>
        </authorList>
    </citation>
    <scope>NUCLEOTIDE SEQUENCE [LARGE SCALE GENOMIC DNA]</scope>
    <source>
        <strain evidence="6 7">BIOML-A14</strain>
    </source>
</reference>
<protein>
    <recommendedName>
        <fullName evidence="2">alpha-L-rhamnosidase</fullName>
        <ecNumber evidence="2">3.2.1.40</ecNumber>
    </recommendedName>
</protein>
<comment type="catalytic activity">
    <reaction evidence="1">
        <text>Hydrolysis of terminal non-reducing alpha-L-rhamnose residues in alpha-L-rhamnosides.</text>
        <dbReference type="EC" id="3.2.1.40"/>
    </reaction>
</comment>
<evidence type="ECO:0000313" key="6">
    <source>
        <dbReference type="EMBL" id="KAA4657554.1"/>
    </source>
</evidence>
<evidence type="ECO:0000259" key="4">
    <source>
        <dbReference type="Pfam" id="PF17389"/>
    </source>
</evidence>
<evidence type="ECO:0000256" key="3">
    <source>
        <dbReference type="ARBA" id="ARBA00022801"/>
    </source>
</evidence>
<dbReference type="InterPro" id="IPR012341">
    <property type="entry name" value="6hp_glycosidase-like_sf"/>
</dbReference>
<dbReference type="PANTHER" id="PTHR33307:SF6">
    <property type="entry name" value="ALPHA-RHAMNOSIDASE (EUROFUNG)-RELATED"/>
    <property type="match status" value="1"/>
</dbReference>
<dbReference type="InterPro" id="IPR008928">
    <property type="entry name" value="6-hairpin_glycosidase_sf"/>
</dbReference>
<keyword evidence="3" id="KW-0378">Hydrolase</keyword>
<dbReference type="Gene3D" id="1.50.10.10">
    <property type="match status" value="1"/>
</dbReference>
<accession>A0A642C4C5</accession>
<dbReference type="GO" id="GO:0030596">
    <property type="term" value="F:alpha-L-rhamnosidase activity"/>
    <property type="evidence" value="ECO:0007669"/>
    <property type="project" value="UniProtKB-EC"/>
</dbReference>
<name>A0A642C4C5_BACOV</name>
<evidence type="ECO:0000256" key="1">
    <source>
        <dbReference type="ARBA" id="ARBA00001445"/>
    </source>
</evidence>
<dbReference type="Pfam" id="PF17389">
    <property type="entry name" value="Bac_rhamnosid6H"/>
    <property type="match status" value="1"/>
</dbReference>
<evidence type="ECO:0000313" key="7">
    <source>
        <dbReference type="Proteomes" id="UP000435985"/>
    </source>
</evidence>
<evidence type="ECO:0000256" key="2">
    <source>
        <dbReference type="ARBA" id="ARBA00012652"/>
    </source>
</evidence>
<comment type="caution">
    <text evidence="6">The sequence shown here is derived from an EMBL/GenBank/DDBJ whole genome shotgun (WGS) entry which is preliminary data.</text>
</comment>
<evidence type="ECO:0000259" key="5">
    <source>
        <dbReference type="Pfam" id="PF17390"/>
    </source>
</evidence>
<dbReference type="InterPro" id="IPR035396">
    <property type="entry name" value="Bac_rhamnosid6H"/>
</dbReference>
<gene>
    <name evidence="6" type="ORF">F3B98_29005</name>
</gene>
<dbReference type="InterPro" id="IPR016007">
    <property type="entry name" value="Alpha_rhamnosid"/>
</dbReference>
<dbReference type="PANTHER" id="PTHR33307">
    <property type="entry name" value="ALPHA-RHAMNOSIDASE (EUROFUNG)"/>
    <property type="match status" value="1"/>
</dbReference>
<dbReference type="Proteomes" id="UP000435985">
    <property type="component" value="Unassembled WGS sequence"/>
</dbReference>
<feature type="non-terminal residue" evidence="6">
    <location>
        <position position="1"/>
    </location>
</feature>
<sequence length="496" mass="55816">FQYCEITASEDIEVLSLIGEVVGSATEEGASFVTSSRSINQLYSNVMWGQRGNYLSIPTDCPQRDERLGWTGDTQVFCRAASYNANVSAFFEKWMRDMRDGQRSDGAYPDVAPHSWVGYGQAAWADAGVIVPWTIYLMYDNKKILQDNYASMEKYMEFLSRQKGDGYNYNGAGTNYGDWLSYEDTERRYVSVCYYAYTAQLMAKISEALKTDDCDAYASKAKAYRKLAQEIKKEFQTRYVDADGDLKQKSQTAYLLALKLDLFPTEEARKKGVETLVRKIAGNGNRLSTGFVGTAILNQTLSQFGESNTAYDLLLQRNNPSWLYSIDQGATTIWERWDSYTKEKGFGPVSMNSFNHYSYGAVSEWMYRTMGGIDIDETRPGFKHIVLQPVPDNRPEVAAGQERIDWVNASFPSCYGDIKSSWKKENDGTVSYQVTIPANTTATLHLLLPTLDYVVEESGKTAVKAEGVSSVTFMNGKAVLELQSGTYQFVVKKENK</sequence>
<proteinExistence type="predicted"/>
<organism evidence="6 7">
    <name type="scientific">Bacteroides ovatus</name>
    <dbReference type="NCBI Taxonomy" id="28116"/>
    <lineage>
        <taxon>Bacteria</taxon>
        <taxon>Pseudomonadati</taxon>
        <taxon>Bacteroidota</taxon>
        <taxon>Bacteroidia</taxon>
        <taxon>Bacteroidales</taxon>
        <taxon>Bacteroidaceae</taxon>
        <taxon>Bacteroides</taxon>
    </lineage>
</organism>
<dbReference type="Pfam" id="PF17390">
    <property type="entry name" value="Bac_rhamnosid_C"/>
    <property type="match status" value="1"/>
</dbReference>
<feature type="domain" description="Alpha-L-rhamnosidase C-terminal" evidence="5">
    <location>
        <begin position="375"/>
        <end position="458"/>
    </location>
</feature>
<dbReference type="Gene3D" id="2.60.420.10">
    <property type="entry name" value="Maltose phosphorylase, domain 3"/>
    <property type="match status" value="1"/>
</dbReference>
<dbReference type="EC" id="3.2.1.40" evidence="2"/>
<dbReference type="AlphaFoldDB" id="A0A642C4C5"/>
<dbReference type="InterPro" id="IPR035398">
    <property type="entry name" value="Bac_rhamnosid_C"/>
</dbReference>
<dbReference type="EMBL" id="VWFO01000273">
    <property type="protein sequence ID" value="KAA4657554.1"/>
    <property type="molecule type" value="Genomic_DNA"/>
</dbReference>
<dbReference type="SUPFAM" id="SSF48208">
    <property type="entry name" value="Six-hairpin glycosidases"/>
    <property type="match status" value="1"/>
</dbReference>
<feature type="domain" description="Alpha-L-rhamnosidase six-hairpin glycosidase" evidence="4">
    <location>
        <begin position="29"/>
        <end position="369"/>
    </location>
</feature>
<dbReference type="GO" id="GO:0005975">
    <property type="term" value="P:carbohydrate metabolic process"/>
    <property type="evidence" value="ECO:0007669"/>
    <property type="project" value="InterPro"/>
</dbReference>